<feature type="transmembrane region" description="Helical" evidence="8">
    <location>
        <begin position="223"/>
        <end position="241"/>
    </location>
</feature>
<feature type="transmembrane region" description="Helical" evidence="8">
    <location>
        <begin position="7"/>
        <end position="37"/>
    </location>
</feature>
<evidence type="ECO:0000256" key="6">
    <source>
        <dbReference type="ARBA" id="ARBA00022989"/>
    </source>
</evidence>
<comment type="similarity">
    <text evidence="2">Belongs to the AAE transporter (TC 2.A.81) family.</text>
</comment>
<evidence type="ECO:0000256" key="3">
    <source>
        <dbReference type="ARBA" id="ARBA00022448"/>
    </source>
</evidence>
<dbReference type="AlphaFoldDB" id="A0A9D1P9V6"/>
<feature type="domain" description="YidE/YbjL duplication" evidence="9">
    <location>
        <begin position="7"/>
        <end position="160"/>
    </location>
</feature>
<evidence type="ECO:0000259" key="9">
    <source>
        <dbReference type="Pfam" id="PF06826"/>
    </source>
</evidence>
<evidence type="ECO:0000256" key="5">
    <source>
        <dbReference type="ARBA" id="ARBA00022692"/>
    </source>
</evidence>
<evidence type="ECO:0000256" key="4">
    <source>
        <dbReference type="ARBA" id="ARBA00022475"/>
    </source>
</evidence>
<feature type="transmembrane region" description="Helical" evidence="8">
    <location>
        <begin position="321"/>
        <end position="341"/>
    </location>
</feature>
<evidence type="ECO:0000256" key="1">
    <source>
        <dbReference type="ARBA" id="ARBA00004651"/>
    </source>
</evidence>
<feature type="transmembrane region" description="Helical" evidence="8">
    <location>
        <begin position="80"/>
        <end position="103"/>
    </location>
</feature>
<dbReference type="PANTHER" id="PTHR30445:SF3">
    <property type="entry name" value="TRANSPORT PROTEIN YIDE-RELATED"/>
    <property type="match status" value="1"/>
</dbReference>
<keyword evidence="4" id="KW-1003">Cell membrane</keyword>
<name>A0A9D1P9V6_9FIRM</name>
<keyword evidence="3" id="KW-0813">Transport</keyword>
<feature type="transmembrane region" description="Helical" evidence="8">
    <location>
        <begin position="347"/>
        <end position="371"/>
    </location>
</feature>
<evidence type="ECO:0000313" key="11">
    <source>
        <dbReference type="Proteomes" id="UP000886884"/>
    </source>
</evidence>
<gene>
    <name evidence="10" type="ORF">IAA64_09695</name>
</gene>
<dbReference type="PANTHER" id="PTHR30445">
    <property type="entry name" value="K(+)_H(+) ANTIPORTER SUBUNIT KHTT"/>
    <property type="match status" value="1"/>
</dbReference>
<dbReference type="NCBIfam" id="TIGR01625">
    <property type="entry name" value="YidE_YbjL_dupl"/>
    <property type="match status" value="1"/>
</dbReference>
<reference evidence="10" key="2">
    <citation type="journal article" date="2021" name="PeerJ">
        <title>Extensive microbial diversity within the chicken gut microbiome revealed by metagenomics and culture.</title>
        <authorList>
            <person name="Gilroy R."/>
            <person name="Ravi A."/>
            <person name="Getino M."/>
            <person name="Pursley I."/>
            <person name="Horton D.L."/>
            <person name="Alikhan N.F."/>
            <person name="Baker D."/>
            <person name="Gharbi K."/>
            <person name="Hall N."/>
            <person name="Watson M."/>
            <person name="Adriaenssens E.M."/>
            <person name="Foster-Nyarko E."/>
            <person name="Jarju S."/>
            <person name="Secka A."/>
            <person name="Antonio M."/>
            <person name="Oren A."/>
            <person name="Chaudhuri R.R."/>
            <person name="La Ragione R."/>
            <person name="Hildebrand F."/>
            <person name="Pallen M.J."/>
        </authorList>
    </citation>
    <scope>NUCLEOTIDE SEQUENCE</scope>
    <source>
        <strain evidence="10">CHK183-6373</strain>
    </source>
</reference>
<feature type="domain" description="YidE/YbjL duplication" evidence="9">
    <location>
        <begin position="200"/>
        <end position="369"/>
    </location>
</feature>
<comment type="subcellular location">
    <subcellularLocation>
        <location evidence="1">Cell membrane</location>
        <topology evidence="1">Multi-pass membrane protein</topology>
    </subcellularLocation>
</comment>
<organism evidence="10 11">
    <name type="scientific">Candidatus Ornithocaccomicrobium faecavium</name>
    <dbReference type="NCBI Taxonomy" id="2840890"/>
    <lineage>
        <taxon>Bacteria</taxon>
        <taxon>Bacillati</taxon>
        <taxon>Bacillota</taxon>
        <taxon>Clostridia</taxon>
        <taxon>Candidatus Ornithocaccomicrobium</taxon>
    </lineage>
</organism>
<feature type="transmembrane region" description="Helical" evidence="8">
    <location>
        <begin position="49"/>
        <end position="68"/>
    </location>
</feature>
<dbReference type="Proteomes" id="UP000886884">
    <property type="component" value="Unassembled WGS sequence"/>
</dbReference>
<keyword evidence="7 8" id="KW-0472">Membrane</keyword>
<feature type="transmembrane region" description="Helical" evidence="8">
    <location>
        <begin position="288"/>
        <end position="309"/>
    </location>
</feature>
<dbReference type="InterPro" id="IPR006512">
    <property type="entry name" value="YidE_YbjL"/>
</dbReference>
<keyword evidence="6 8" id="KW-1133">Transmembrane helix</keyword>
<dbReference type="GO" id="GO:0005886">
    <property type="term" value="C:plasma membrane"/>
    <property type="evidence" value="ECO:0007669"/>
    <property type="project" value="UniProtKB-SubCell"/>
</dbReference>
<protein>
    <submittedName>
        <fullName evidence="10">Permease</fullName>
    </submittedName>
</protein>
<evidence type="ECO:0000256" key="2">
    <source>
        <dbReference type="ARBA" id="ARBA00009854"/>
    </source>
</evidence>
<evidence type="ECO:0000256" key="8">
    <source>
        <dbReference type="SAM" id="Phobius"/>
    </source>
</evidence>
<feature type="transmembrane region" description="Helical" evidence="8">
    <location>
        <begin position="262"/>
        <end position="282"/>
    </location>
</feature>
<feature type="transmembrane region" description="Helical" evidence="8">
    <location>
        <begin position="197"/>
        <end position="217"/>
    </location>
</feature>
<dbReference type="EMBL" id="DVOT01000172">
    <property type="protein sequence ID" value="HIV28234.1"/>
    <property type="molecule type" value="Genomic_DNA"/>
</dbReference>
<accession>A0A9D1P9V6</accession>
<evidence type="ECO:0000256" key="7">
    <source>
        <dbReference type="ARBA" id="ARBA00023136"/>
    </source>
</evidence>
<dbReference type="InterPro" id="IPR050144">
    <property type="entry name" value="AAE_transporter"/>
</dbReference>
<proteinExistence type="inferred from homology"/>
<keyword evidence="5 8" id="KW-0812">Transmembrane</keyword>
<sequence>MSELLAVFVIATLGYLIGRITICGIDLGTAAVLLVALGFGHFGITTPPLVRDIGLVCFVTAVGFIAGPKFFRNFKQNAKSYVLLGFIIILVGALSCAAIILLAKLPTALGVGLMTGALTSTPGLAAAIEASGNDPMASIGYGIAYPFGVISVVLFVQLMPKILHVDVAAERKRFEAANSVELKPYTGKLFSCDSVGLFPFSIAIALGLLLAAVTIPLPGGAEFSLGTSGGPLIVGLIVGHLGHLGSLDLSVNKRTLESFREFGLMMFLIGAGTDAGSGFVATLQEHGFLLFVYGAIIALLPMLVGYFVAAKLLKLSIFNSLGSITGGMTSTPALGTLIRVAGTDDVASAYAATYPIALVCVVLASQFLAILL</sequence>
<reference evidence="10" key="1">
    <citation type="submission" date="2020-10" db="EMBL/GenBank/DDBJ databases">
        <authorList>
            <person name="Gilroy R."/>
        </authorList>
    </citation>
    <scope>NUCLEOTIDE SEQUENCE</scope>
    <source>
        <strain evidence="10">CHK183-6373</strain>
    </source>
</reference>
<evidence type="ECO:0000313" key="10">
    <source>
        <dbReference type="EMBL" id="HIV28234.1"/>
    </source>
</evidence>
<comment type="caution">
    <text evidence="10">The sequence shown here is derived from an EMBL/GenBank/DDBJ whole genome shotgun (WGS) entry which is preliminary data.</text>
</comment>
<dbReference type="Pfam" id="PF06826">
    <property type="entry name" value="Asp-Al_Ex"/>
    <property type="match status" value="2"/>
</dbReference>
<feature type="transmembrane region" description="Helical" evidence="8">
    <location>
        <begin position="143"/>
        <end position="163"/>
    </location>
</feature>